<evidence type="ECO:0000259" key="3">
    <source>
        <dbReference type="Pfam" id="PF03061"/>
    </source>
</evidence>
<protein>
    <recommendedName>
        <fullName evidence="3">Thioesterase domain-containing protein</fullName>
    </recommendedName>
</protein>
<dbReference type="GeneID" id="37016069"/>
<feature type="region of interest" description="Disordered" evidence="2">
    <location>
        <begin position="125"/>
        <end position="144"/>
    </location>
</feature>
<organism evidence="4 5">
    <name type="scientific">Pseudomicrostroma glucosiphilum</name>
    <dbReference type="NCBI Taxonomy" id="1684307"/>
    <lineage>
        <taxon>Eukaryota</taxon>
        <taxon>Fungi</taxon>
        <taxon>Dikarya</taxon>
        <taxon>Basidiomycota</taxon>
        <taxon>Ustilaginomycotina</taxon>
        <taxon>Exobasidiomycetes</taxon>
        <taxon>Microstromatales</taxon>
        <taxon>Microstromatales incertae sedis</taxon>
        <taxon>Pseudomicrostroma</taxon>
    </lineage>
</organism>
<name>A0A316U7M1_9BASI</name>
<dbReference type="EMBL" id="KZ819328">
    <property type="protein sequence ID" value="PWN20353.1"/>
    <property type="molecule type" value="Genomic_DNA"/>
</dbReference>
<proteinExistence type="inferred from homology"/>
<dbReference type="CDD" id="cd03443">
    <property type="entry name" value="PaaI_thioesterase"/>
    <property type="match status" value="1"/>
</dbReference>
<evidence type="ECO:0000256" key="1">
    <source>
        <dbReference type="ARBA" id="ARBA00008324"/>
    </source>
</evidence>
<dbReference type="InterPro" id="IPR029069">
    <property type="entry name" value="HotDog_dom_sf"/>
</dbReference>
<dbReference type="InterPro" id="IPR006683">
    <property type="entry name" value="Thioestr_dom"/>
</dbReference>
<evidence type="ECO:0000313" key="5">
    <source>
        <dbReference type="Proteomes" id="UP000245942"/>
    </source>
</evidence>
<feature type="region of interest" description="Disordered" evidence="2">
    <location>
        <begin position="51"/>
        <end position="84"/>
    </location>
</feature>
<dbReference type="Proteomes" id="UP000245942">
    <property type="component" value="Unassembled WGS sequence"/>
</dbReference>
<evidence type="ECO:0000313" key="4">
    <source>
        <dbReference type="EMBL" id="PWN20353.1"/>
    </source>
</evidence>
<comment type="similarity">
    <text evidence="1">Belongs to the thioesterase PaaI family.</text>
</comment>
<dbReference type="PANTHER" id="PTHR21660:SF11">
    <property type="entry name" value="FAMILY PROTEIN, PUTATIVE (AFU_ORTHOLOGUE AFUA_4G04355)-RELATED"/>
    <property type="match status" value="1"/>
</dbReference>
<feature type="compositionally biased region" description="Pro residues" evidence="2">
    <location>
        <begin position="126"/>
        <end position="135"/>
    </location>
</feature>
<dbReference type="GO" id="GO:0047617">
    <property type="term" value="F:fatty acyl-CoA hydrolase activity"/>
    <property type="evidence" value="ECO:0007669"/>
    <property type="project" value="InterPro"/>
</dbReference>
<dbReference type="Pfam" id="PF03061">
    <property type="entry name" value="4HBT"/>
    <property type="match status" value="1"/>
</dbReference>
<feature type="compositionally biased region" description="Low complexity" evidence="2">
    <location>
        <begin position="51"/>
        <end position="61"/>
    </location>
</feature>
<accession>A0A316U7M1</accession>
<sequence length="225" mass="23715">MAATQESATSSASDFYDAVEEVLACILANSPIYKHLFGPAEASCLQLVRGPEGSSGPSIPGDLTFKFVSPKSEEGGEGEAAEGDTLQSHHLNSHKILHGSVSCTLVDLISGVCIASLGTTNASFNAPPPTLPSLPPTTSSSPLTQPVYPPRASILSAPRGLSTDMSVQFTSSAKMGEEVWVRTWVKKKGRHLVWVGVQVWARAAGQGERGEAKLVVEGSHTKYIK</sequence>
<dbReference type="Gene3D" id="3.10.129.10">
    <property type="entry name" value="Hotdog Thioesterase"/>
    <property type="match status" value="1"/>
</dbReference>
<gene>
    <name evidence="4" type="ORF">BCV69DRAFT_299486</name>
</gene>
<feature type="domain" description="Thioesterase" evidence="3">
    <location>
        <begin position="94"/>
        <end position="201"/>
    </location>
</feature>
<reference evidence="4 5" key="1">
    <citation type="journal article" date="2018" name="Mol. Biol. Evol.">
        <title>Broad Genomic Sampling Reveals a Smut Pathogenic Ancestry of the Fungal Clade Ustilaginomycotina.</title>
        <authorList>
            <person name="Kijpornyongpan T."/>
            <person name="Mondo S.J."/>
            <person name="Barry K."/>
            <person name="Sandor L."/>
            <person name="Lee J."/>
            <person name="Lipzen A."/>
            <person name="Pangilinan J."/>
            <person name="LaButti K."/>
            <person name="Hainaut M."/>
            <person name="Henrissat B."/>
            <person name="Grigoriev I.V."/>
            <person name="Spatafora J.W."/>
            <person name="Aime M.C."/>
        </authorList>
    </citation>
    <scope>NUCLEOTIDE SEQUENCE [LARGE SCALE GENOMIC DNA]</scope>
    <source>
        <strain evidence="4 5">MCA 4718</strain>
    </source>
</reference>
<keyword evidence="5" id="KW-1185">Reference proteome</keyword>
<evidence type="ECO:0000256" key="2">
    <source>
        <dbReference type="SAM" id="MobiDB-lite"/>
    </source>
</evidence>
<dbReference type="PANTHER" id="PTHR21660">
    <property type="entry name" value="THIOESTERASE SUPERFAMILY MEMBER-RELATED"/>
    <property type="match status" value="1"/>
</dbReference>
<dbReference type="SUPFAM" id="SSF54637">
    <property type="entry name" value="Thioesterase/thiol ester dehydrase-isomerase"/>
    <property type="match status" value="1"/>
</dbReference>
<dbReference type="STRING" id="1684307.A0A316U7M1"/>
<dbReference type="OrthoDB" id="46529at2759"/>
<dbReference type="AlphaFoldDB" id="A0A316U7M1"/>
<dbReference type="InterPro" id="IPR039298">
    <property type="entry name" value="ACOT13"/>
</dbReference>
<dbReference type="RefSeq" id="XP_025347513.1">
    <property type="nucleotide sequence ID" value="XM_025494335.1"/>
</dbReference>